<comment type="caution">
    <text evidence="8">The sequence shown here is derived from an EMBL/GenBank/DDBJ whole genome shotgun (WGS) entry which is preliminary data.</text>
</comment>
<evidence type="ECO:0000259" key="7">
    <source>
        <dbReference type="Pfam" id="PF07195"/>
    </source>
</evidence>
<proteinExistence type="inferred from homology"/>
<evidence type="ECO:0000256" key="3">
    <source>
        <dbReference type="ARBA" id="ARBA00023054"/>
    </source>
</evidence>
<feature type="domain" description="Flagellar hook-associated protein 2 N-terminal" evidence="6">
    <location>
        <begin position="21"/>
        <end position="114"/>
    </location>
</feature>
<dbReference type="Proteomes" id="UP000503640">
    <property type="component" value="Unassembled WGS sequence"/>
</dbReference>
<dbReference type="GO" id="GO:0071973">
    <property type="term" value="P:bacterial-type flagellum-dependent cell motility"/>
    <property type="evidence" value="ECO:0007669"/>
    <property type="project" value="TreeGrafter"/>
</dbReference>
<dbReference type="Pfam" id="PF07195">
    <property type="entry name" value="FliD_C"/>
    <property type="match status" value="1"/>
</dbReference>
<dbReference type="RefSeq" id="WP_176068424.1">
    <property type="nucleotide sequence ID" value="NZ_BJTG01000011.1"/>
</dbReference>
<evidence type="ECO:0000313" key="8">
    <source>
        <dbReference type="EMBL" id="GEJ59172.1"/>
    </source>
</evidence>
<comment type="subunit">
    <text evidence="2 5">Homopentamer.</text>
</comment>
<evidence type="ECO:0000259" key="6">
    <source>
        <dbReference type="Pfam" id="PF02465"/>
    </source>
</evidence>
<dbReference type="PANTHER" id="PTHR30288:SF0">
    <property type="entry name" value="FLAGELLAR HOOK-ASSOCIATED PROTEIN 2"/>
    <property type="match status" value="1"/>
</dbReference>
<gene>
    <name evidence="8" type="primary">fliD</name>
    <name evidence="8" type="ORF">AMYX_39130</name>
</gene>
<name>A0A7I9VRW1_9BACT</name>
<dbReference type="PANTHER" id="PTHR30288">
    <property type="entry name" value="FLAGELLAR CAP/ASSEMBLY PROTEIN FLID"/>
    <property type="match status" value="1"/>
</dbReference>
<dbReference type="InterPro" id="IPR010809">
    <property type="entry name" value="FliD_C"/>
</dbReference>
<keyword evidence="4 5" id="KW-0975">Bacterial flagellum</keyword>
<keyword evidence="8" id="KW-0282">Flagellum</keyword>
<keyword evidence="8" id="KW-0966">Cell projection</keyword>
<dbReference type="GO" id="GO:0005576">
    <property type="term" value="C:extracellular region"/>
    <property type="evidence" value="ECO:0007669"/>
    <property type="project" value="UniProtKB-SubCell"/>
</dbReference>
<comment type="function">
    <text evidence="5">Required for morphogenesis and for the elongation of the flagellar filament by facilitating polymerization of the flagellin monomers at the tip of growing filament. Forms a capping structure, which prevents flagellin subunits (transported through the central channel of the flagellum) from leaking out without polymerization at the distal end.</text>
</comment>
<evidence type="ECO:0000256" key="5">
    <source>
        <dbReference type="RuleBase" id="RU362066"/>
    </source>
</evidence>
<keyword evidence="8" id="KW-0969">Cilium</keyword>
<dbReference type="AlphaFoldDB" id="A0A7I9VRW1"/>
<dbReference type="Pfam" id="PF02465">
    <property type="entry name" value="FliD_N"/>
    <property type="match status" value="1"/>
</dbReference>
<protein>
    <recommendedName>
        <fullName evidence="5">Flagellar hook-associated protein 2</fullName>
        <shortName evidence="5">HAP2</shortName>
    </recommendedName>
    <alternativeName>
        <fullName evidence="5">Flagellar cap protein</fullName>
    </alternativeName>
</protein>
<evidence type="ECO:0000256" key="4">
    <source>
        <dbReference type="ARBA" id="ARBA00023143"/>
    </source>
</evidence>
<comment type="similarity">
    <text evidence="1 5">Belongs to the FliD family.</text>
</comment>
<keyword evidence="3" id="KW-0175">Coiled coil</keyword>
<accession>A0A7I9VRW1</accession>
<feature type="domain" description="Flagellar hook-associated protein 2 C-terminal" evidence="7">
    <location>
        <begin position="222"/>
        <end position="441"/>
    </location>
</feature>
<reference evidence="9" key="1">
    <citation type="journal article" date="2020" name="Appl. Environ. Microbiol.">
        <title>Diazotrophic Anaeromyxobacter Isolates from Soils.</title>
        <authorList>
            <person name="Masuda Y."/>
            <person name="Yamanaka H."/>
            <person name="Xu Z.X."/>
            <person name="Shiratori Y."/>
            <person name="Aono T."/>
            <person name="Amachi S."/>
            <person name="Senoo K."/>
            <person name="Itoh H."/>
        </authorList>
    </citation>
    <scope>NUCLEOTIDE SEQUENCE [LARGE SCALE GENOMIC DNA]</scope>
    <source>
        <strain evidence="9">R267</strain>
    </source>
</reference>
<keyword evidence="9" id="KW-1185">Reference proteome</keyword>
<dbReference type="InterPro" id="IPR040026">
    <property type="entry name" value="FliD"/>
</dbReference>
<comment type="subcellular location">
    <subcellularLocation>
        <location evidence="5">Secreted</location>
    </subcellularLocation>
    <subcellularLocation>
        <location evidence="5">Bacterial flagellum</location>
    </subcellularLocation>
</comment>
<evidence type="ECO:0000313" key="9">
    <source>
        <dbReference type="Proteomes" id="UP000503640"/>
    </source>
</evidence>
<evidence type="ECO:0000256" key="1">
    <source>
        <dbReference type="ARBA" id="ARBA00009764"/>
    </source>
</evidence>
<dbReference type="InterPro" id="IPR003481">
    <property type="entry name" value="FliD_N"/>
</dbReference>
<dbReference type="GO" id="GO:0009424">
    <property type="term" value="C:bacterial-type flagellum hook"/>
    <property type="evidence" value="ECO:0007669"/>
    <property type="project" value="UniProtKB-UniRule"/>
</dbReference>
<sequence length="457" mass="45846">MSTVTSSSSTSPSFTAGGLASNLDSASIIDGLVALQQQPLTLLQKQQSAYQSQISTLGSIASRLSALKSAAQALGTGGALAVGVTSSNTSFTATTGAGAAAGSYDLQVTGLAAAAKARSAGFASAVTVTGGSLDLAVDGKHYPTAAWKDGASLADVAAAIQASGAPVTAVVLDDGTNRYLSVTKRDTGYAVGSDPKQALVLTETSTGTQGHALGLAATQDPANASFTLDGLPFTRTSNTVSDALPGVTLALASKGSAETLTLANDVSGTARKLQGYVDAYNAVIQIVQTELSPAANTDRAQTLAGDATVRGLQQRLQGLGSQQVAGLGTVRTLSDLGIKTNRDGTLTLDSTALAAAVARSPSSVDALFSTASTGLAAVVGAAVDQYTLPASGLLSLAQSGLQDRVKQMDDQAATLQSRLDAYHATLQAQFTAMESVVSQWKTVGSFLSSQASQSTSK</sequence>
<dbReference type="GO" id="GO:0009421">
    <property type="term" value="C:bacterial-type flagellum filament cap"/>
    <property type="evidence" value="ECO:0007669"/>
    <property type="project" value="InterPro"/>
</dbReference>
<dbReference type="EMBL" id="BJTG01000011">
    <property type="protein sequence ID" value="GEJ59172.1"/>
    <property type="molecule type" value="Genomic_DNA"/>
</dbReference>
<dbReference type="GO" id="GO:0007155">
    <property type="term" value="P:cell adhesion"/>
    <property type="evidence" value="ECO:0007669"/>
    <property type="project" value="InterPro"/>
</dbReference>
<keyword evidence="5" id="KW-0964">Secreted</keyword>
<organism evidence="8 9">
    <name type="scientific">Anaeromyxobacter diazotrophicus</name>
    <dbReference type="NCBI Taxonomy" id="2590199"/>
    <lineage>
        <taxon>Bacteria</taxon>
        <taxon>Pseudomonadati</taxon>
        <taxon>Myxococcota</taxon>
        <taxon>Myxococcia</taxon>
        <taxon>Myxococcales</taxon>
        <taxon>Cystobacterineae</taxon>
        <taxon>Anaeromyxobacteraceae</taxon>
        <taxon>Anaeromyxobacter</taxon>
    </lineage>
</organism>
<evidence type="ECO:0000256" key="2">
    <source>
        <dbReference type="ARBA" id="ARBA00011255"/>
    </source>
</evidence>